<accession>A0ABQ0IM71</accession>
<organism evidence="2 3">
    <name type="scientific">Gordonia paraffinivorans NBRC 108238</name>
    <dbReference type="NCBI Taxonomy" id="1223543"/>
    <lineage>
        <taxon>Bacteria</taxon>
        <taxon>Bacillati</taxon>
        <taxon>Actinomycetota</taxon>
        <taxon>Actinomycetes</taxon>
        <taxon>Mycobacteriales</taxon>
        <taxon>Gordoniaceae</taxon>
        <taxon>Gordonia</taxon>
    </lineage>
</organism>
<dbReference type="Gene3D" id="3.10.450.50">
    <property type="match status" value="1"/>
</dbReference>
<sequence length="144" mass="15550">MSTDHSILAAYPARYFDAWGDKDLDAALAVVAETLRWKDPVLPEVLENREGAKAFFQAGWQAFPDIAFKAVGEPLVDAPRSTVAQEWVMTGTHTGDGFPAGVSASGRSFEVEGIDVWILNADGQAVSVRAYYDAADFARQLGLA</sequence>
<dbReference type="PANTHER" id="PTHR38436">
    <property type="entry name" value="POLYKETIDE CYCLASE SNOAL-LIKE DOMAIN"/>
    <property type="match status" value="1"/>
</dbReference>
<dbReference type="SUPFAM" id="SSF54427">
    <property type="entry name" value="NTF2-like"/>
    <property type="match status" value="1"/>
</dbReference>
<dbReference type="Proteomes" id="UP000035021">
    <property type="component" value="Unassembled WGS sequence"/>
</dbReference>
<proteinExistence type="predicted"/>
<evidence type="ECO:0000259" key="1">
    <source>
        <dbReference type="Pfam" id="PF12680"/>
    </source>
</evidence>
<dbReference type="Pfam" id="PF12680">
    <property type="entry name" value="SnoaL_2"/>
    <property type="match status" value="1"/>
</dbReference>
<reference evidence="2 3" key="1">
    <citation type="submission" date="2013-02" db="EMBL/GenBank/DDBJ databases">
        <title>Whole genome shotgun sequence of Gordonia paraffinivorans NBRC 108238.</title>
        <authorList>
            <person name="Isaki-Nakamura S."/>
            <person name="Hosoyama A."/>
            <person name="Tsuchikane K."/>
            <person name="Ando Y."/>
            <person name="Baba S."/>
            <person name="Ohji S."/>
            <person name="Hamada M."/>
            <person name="Tamura T."/>
            <person name="Yamazoe A."/>
            <person name="Yamazaki S."/>
            <person name="Fujita N."/>
        </authorList>
    </citation>
    <scope>NUCLEOTIDE SEQUENCE [LARGE SCALE GENOMIC DNA]</scope>
    <source>
        <strain evidence="2 3">NBRC 108238</strain>
    </source>
</reference>
<evidence type="ECO:0000313" key="2">
    <source>
        <dbReference type="EMBL" id="GAC84653.1"/>
    </source>
</evidence>
<dbReference type="InterPro" id="IPR037401">
    <property type="entry name" value="SnoaL-like"/>
</dbReference>
<dbReference type="InterPro" id="IPR009959">
    <property type="entry name" value="Cyclase_SnoaL-like"/>
</dbReference>
<evidence type="ECO:0000313" key="3">
    <source>
        <dbReference type="Proteomes" id="UP000035021"/>
    </source>
</evidence>
<protein>
    <recommendedName>
        <fullName evidence="1">SnoaL-like domain-containing protein</fullName>
    </recommendedName>
</protein>
<dbReference type="InterPro" id="IPR032710">
    <property type="entry name" value="NTF2-like_dom_sf"/>
</dbReference>
<feature type="domain" description="SnoaL-like" evidence="1">
    <location>
        <begin position="14"/>
        <end position="127"/>
    </location>
</feature>
<dbReference type="PANTHER" id="PTHR38436:SF1">
    <property type="entry name" value="ESTER CYCLASE"/>
    <property type="match status" value="1"/>
</dbReference>
<dbReference type="EMBL" id="BAOQ01000024">
    <property type="protein sequence ID" value="GAC84653.1"/>
    <property type="molecule type" value="Genomic_DNA"/>
</dbReference>
<dbReference type="RefSeq" id="WP_006900881.1">
    <property type="nucleotide sequence ID" value="NZ_BAOQ01000024.1"/>
</dbReference>
<gene>
    <name evidence="2" type="ORF">GP2_024_00800</name>
</gene>
<keyword evidence="3" id="KW-1185">Reference proteome</keyword>
<comment type="caution">
    <text evidence="2">The sequence shown here is derived from an EMBL/GenBank/DDBJ whole genome shotgun (WGS) entry which is preliminary data.</text>
</comment>
<name>A0ABQ0IM71_9ACTN</name>